<dbReference type="InterPro" id="IPR013783">
    <property type="entry name" value="Ig-like_fold"/>
</dbReference>
<feature type="domain" description="Putative glutamine amidotransferase" evidence="2">
    <location>
        <begin position="407"/>
        <end position="598"/>
    </location>
</feature>
<keyword evidence="1" id="KW-0812">Transmembrane</keyword>
<dbReference type="Pfam" id="PF07090">
    <property type="entry name" value="GATase1_like"/>
    <property type="match status" value="1"/>
</dbReference>
<dbReference type="Gene3D" id="2.60.40.10">
    <property type="entry name" value="Immunoglobulins"/>
    <property type="match status" value="1"/>
</dbReference>
<keyword evidence="3" id="KW-0315">Glutamine amidotransferase</keyword>
<feature type="transmembrane region" description="Helical" evidence="1">
    <location>
        <begin position="12"/>
        <end position="33"/>
    </location>
</feature>
<evidence type="ECO:0000259" key="2">
    <source>
        <dbReference type="Pfam" id="PF07090"/>
    </source>
</evidence>
<reference evidence="3 4" key="1">
    <citation type="submission" date="2023-12" db="EMBL/GenBank/DDBJ databases">
        <title>Description of an unclassified Opitutus bacterium of Verrucomicrobiota.</title>
        <authorList>
            <person name="Zhang D.-F."/>
        </authorList>
    </citation>
    <scope>NUCLEOTIDE SEQUENCE [LARGE SCALE GENOMIC DNA]</scope>
    <source>
        <strain evidence="3 4">WL0086</strain>
    </source>
</reference>
<feature type="transmembrane region" description="Helical" evidence="1">
    <location>
        <begin position="40"/>
        <end position="62"/>
    </location>
</feature>
<dbReference type="EMBL" id="CP139781">
    <property type="protein sequence ID" value="WRQ87994.1"/>
    <property type="molecule type" value="Genomic_DNA"/>
</dbReference>
<dbReference type="Gene3D" id="3.40.50.880">
    <property type="match status" value="1"/>
</dbReference>
<keyword evidence="1" id="KW-1133">Transmembrane helix</keyword>
<sequence length="794" mass="86811">MTPLALISFAGASWWVFALPLAALLGALAWYALQPAQPNRAALAVGLGLRGLGIALLLLALLDPQWIVSRAKRGANIVAVIADNSRGLDITEIGADTTRAAVLREALLAPDTPWLDDLSREFQLRSYAFDRDLRRIASFEQLDHRGNRSDLGTALRQLRDRLADQPLAGVVLLTDGNATDLDATLPNLDGLPPIYPVVIGAPNSVRDLRISRADLRQTAFDDAPVAVRTAITGTGLDGAATTLRIAPLDQSLASALPPARSLDLPTDPTAVADTTFEWRPSGSGVQFYTVSAQLTDADSTNAEATPLNNRRHLMIDRGRPAYRILYVGGRPNWEFKFLNRALADDPQLDLVALLRLARREPKFEFRGGAGESNNPLFRGFDGETDAAPRYDEPVLTRLNTRDEEELRAGFPRTAEELFAYDAIILDDVEAAFFNTSQQMLLRRFAAERGGGLLFLGGADTLENGGYADSPLAAALPIYLDRRADRAPRGELRWDLTREGWVEPWVRILPNAEDERNRLADMPAFLIANGLTDTKPGATVLASLTDDEGRTFPGLAAQRFGAGRVAAVTVGDLWRWGLQDAGSQADLARFWRQLSRWLVTDVPSQVELQLAPAEDAPEAMRLRVTVRDEAYRPLDLARVNLTIEHVVGSGEPTQNAFTTVTLTAEPEIDAPGRYTATFTARDPGAYRVSAEVTDRTGKLLGRDDGGWVHDPLSAEFASLEPNLALLEALAFKTGGQVLQLADREGLANLSATLTRAPAPITESRSLPLWHNGVIFILMLGCWTAEWIWRRWKGLP</sequence>
<keyword evidence="1" id="KW-0472">Membrane</keyword>
<keyword evidence="4" id="KW-1185">Reference proteome</keyword>
<dbReference type="InterPro" id="IPR029062">
    <property type="entry name" value="Class_I_gatase-like"/>
</dbReference>
<organism evidence="3 4">
    <name type="scientific">Actomonas aquatica</name>
    <dbReference type="NCBI Taxonomy" id="2866162"/>
    <lineage>
        <taxon>Bacteria</taxon>
        <taxon>Pseudomonadati</taxon>
        <taxon>Verrucomicrobiota</taxon>
        <taxon>Opitutia</taxon>
        <taxon>Opitutales</taxon>
        <taxon>Opitutaceae</taxon>
        <taxon>Actomonas</taxon>
    </lineage>
</organism>
<dbReference type="InterPro" id="IPR010768">
    <property type="entry name" value="GATase1-like"/>
</dbReference>
<dbReference type="RefSeq" id="WP_221028971.1">
    <property type="nucleotide sequence ID" value="NZ_CP139781.1"/>
</dbReference>
<dbReference type="SUPFAM" id="SSF52317">
    <property type="entry name" value="Class I glutamine amidotransferase-like"/>
    <property type="match status" value="1"/>
</dbReference>
<dbReference type="PANTHER" id="PTHR37947:SF1">
    <property type="entry name" value="BLL2462 PROTEIN"/>
    <property type="match status" value="1"/>
</dbReference>
<gene>
    <name evidence="3" type="ORF">K1X11_001145</name>
</gene>
<evidence type="ECO:0000313" key="4">
    <source>
        <dbReference type="Proteomes" id="UP000738431"/>
    </source>
</evidence>
<accession>A0ABZ1C8S8</accession>
<protein>
    <submittedName>
        <fullName evidence="3">Glutamine amidotransferase</fullName>
    </submittedName>
</protein>
<evidence type="ECO:0000256" key="1">
    <source>
        <dbReference type="SAM" id="Phobius"/>
    </source>
</evidence>
<name>A0ABZ1C8S8_9BACT</name>
<dbReference type="Proteomes" id="UP000738431">
    <property type="component" value="Chromosome"/>
</dbReference>
<evidence type="ECO:0000313" key="3">
    <source>
        <dbReference type="EMBL" id="WRQ87994.1"/>
    </source>
</evidence>
<dbReference type="PANTHER" id="PTHR37947">
    <property type="entry name" value="BLL2462 PROTEIN"/>
    <property type="match status" value="1"/>
</dbReference>
<proteinExistence type="predicted"/>